<feature type="compositionally biased region" description="Polar residues" evidence="1">
    <location>
        <begin position="1"/>
        <end position="10"/>
    </location>
</feature>
<feature type="region of interest" description="Disordered" evidence="1">
    <location>
        <begin position="610"/>
        <end position="630"/>
    </location>
</feature>
<protein>
    <submittedName>
        <fullName evidence="2">Uncharacterized protein</fullName>
    </submittedName>
</protein>
<feature type="compositionally biased region" description="Basic and acidic residues" evidence="1">
    <location>
        <begin position="451"/>
        <end position="471"/>
    </location>
</feature>
<feature type="region of interest" description="Disordered" evidence="1">
    <location>
        <begin position="103"/>
        <end position="130"/>
    </location>
</feature>
<feature type="region of interest" description="Disordered" evidence="1">
    <location>
        <begin position="1"/>
        <end position="51"/>
    </location>
</feature>
<evidence type="ECO:0000313" key="3">
    <source>
        <dbReference type="Proteomes" id="UP001492380"/>
    </source>
</evidence>
<feature type="compositionally biased region" description="Low complexity" evidence="1">
    <location>
        <begin position="472"/>
        <end position="488"/>
    </location>
</feature>
<evidence type="ECO:0000256" key="1">
    <source>
        <dbReference type="SAM" id="MobiDB-lite"/>
    </source>
</evidence>
<evidence type="ECO:0000313" key="2">
    <source>
        <dbReference type="EMBL" id="KAK8227497.1"/>
    </source>
</evidence>
<feature type="region of interest" description="Disordered" evidence="1">
    <location>
        <begin position="421"/>
        <end position="491"/>
    </location>
</feature>
<comment type="caution">
    <text evidence="2">The sequence shown here is derived from an EMBL/GenBank/DDBJ whole genome shotgun (WGS) entry which is preliminary data.</text>
</comment>
<gene>
    <name evidence="2" type="ORF">HDK90DRAFT_61596</name>
</gene>
<feature type="compositionally biased region" description="Basic and acidic residues" evidence="1">
    <location>
        <begin position="421"/>
        <end position="431"/>
    </location>
</feature>
<proteinExistence type="predicted"/>
<name>A0ABR1YEW7_9PEZI</name>
<keyword evidence="3" id="KW-1185">Reference proteome</keyword>
<organism evidence="2 3">
    <name type="scientific">Phyllosticta capitalensis</name>
    <dbReference type="NCBI Taxonomy" id="121624"/>
    <lineage>
        <taxon>Eukaryota</taxon>
        <taxon>Fungi</taxon>
        <taxon>Dikarya</taxon>
        <taxon>Ascomycota</taxon>
        <taxon>Pezizomycotina</taxon>
        <taxon>Dothideomycetes</taxon>
        <taxon>Dothideomycetes incertae sedis</taxon>
        <taxon>Botryosphaeriales</taxon>
        <taxon>Phyllostictaceae</taxon>
        <taxon>Phyllosticta</taxon>
    </lineage>
</organism>
<feature type="compositionally biased region" description="Basic and acidic residues" evidence="1">
    <location>
        <begin position="13"/>
        <end position="24"/>
    </location>
</feature>
<reference evidence="2 3" key="1">
    <citation type="submission" date="2024-04" db="EMBL/GenBank/DDBJ databases">
        <title>Phyllosticta paracitricarpa is synonymous to the EU quarantine fungus P. citricarpa based on phylogenomic analyses.</title>
        <authorList>
            <consortium name="Lawrence Berkeley National Laboratory"/>
            <person name="Van Ingen-Buijs V.A."/>
            <person name="Van Westerhoven A.C."/>
            <person name="Haridas S."/>
            <person name="Skiadas P."/>
            <person name="Martin F."/>
            <person name="Groenewald J.Z."/>
            <person name="Crous P.W."/>
            <person name="Seidl M.F."/>
        </authorList>
    </citation>
    <scope>NUCLEOTIDE SEQUENCE [LARGE SCALE GENOMIC DNA]</scope>
    <source>
        <strain evidence="2 3">CBS 123374</strain>
    </source>
</reference>
<sequence length="630" mass="70648">MFAFGSTSSLIAGKHDPEKERSDPGRPTPVRFPRLNPGYQHEQKSWTSPADAPDLFRQFTRVRRPVDITPELFTSLNVKIENVEGVADILSALPDATSYLPPESWKDLEAGPDVPQDNQPPKHLLPNGREYPGRDEFALRLKEILNDNYHAFSALTRTPDPNKKPPRLAHFRKFWEGLDNMAYYWDSSRDEFIEPPDVDVREYFRKLDEADAASAKGKENAKPPGANEPAAEDDAGHTNNSEPRKKAKTEDANCETGAPKPNAEAQSIKPAKEDAPAQEPPSEEEEFENVVQSLNQDWKYKGMRIGNGRGMPESYRVDTVRGFLEPLSWQYGLALGQHRRPPALQIQKLRVPVRVSSAVWKSSMDRVKAKSGIVQGPVAGIRCADFVDFAQDTESVQGQREALMDAIREIGSILCIAQERAREGKTERKPGEGQWWTKVPRWGGGPGGDVGEGRGDNDGPPEKAKDEKEEQQQQQRASGTRGSAASRRMAAKKKSAAEAWAELKPGIGYWDPKVEYAAIGKDRTSEWDDVFSFSCLNHHVALLHLHVHPAYLDFLQTGEIPSPAPQDPAWCRPVLRRSRWYDFFSVADRVELFCGLWGLFGWLVRTQPEPQQQQQQQQDGDGDVEMKDAA</sequence>
<accession>A0ABR1YEW7</accession>
<feature type="region of interest" description="Disordered" evidence="1">
    <location>
        <begin position="212"/>
        <end position="291"/>
    </location>
</feature>
<dbReference type="EMBL" id="JBBWRZ010000010">
    <property type="protein sequence ID" value="KAK8227497.1"/>
    <property type="molecule type" value="Genomic_DNA"/>
</dbReference>
<feature type="compositionally biased region" description="Basic and acidic residues" evidence="1">
    <location>
        <begin position="242"/>
        <end position="251"/>
    </location>
</feature>
<dbReference type="Proteomes" id="UP001492380">
    <property type="component" value="Unassembled WGS sequence"/>
</dbReference>